<gene>
    <name evidence="1" type="ORF">JR316_0006653</name>
</gene>
<reference evidence="1" key="1">
    <citation type="submission" date="2021-10" db="EMBL/GenBank/DDBJ databases">
        <title>Psilocybe cubensis genome.</title>
        <authorList>
            <person name="Mckernan K.J."/>
            <person name="Crawford S."/>
            <person name="Trippe A."/>
            <person name="Kane L.T."/>
            <person name="Mclaughlin S."/>
        </authorList>
    </citation>
    <scope>NUCLEOTIDE SEQUENCE</scope>
    <source>
        <strain evidence="1">MGC-MH-2018</strain>
    </source>
</reference>
<accession>A0ACB8GXU4</accession>
<name>A0ACB8GXU4_PSICU</name>
<dbReference type="Proteomes" id="UP000664032">
    <property type="component" value="Unassembled WGS sequence"/>
</dbReference>
<sequence>MRQGGAPVYTHRAEAVGNPWHSSSALKRWYHTFVDGAALLTTIPPARRQPRSPASNTSIHARRRTTAPENHVGNQRNLVIVGDGACGKVYVPTVFENSVANVEVDARQALMCHTYACLPLILVVCKTDLRPDSRVIEEFRMTSRNPLKEGMAVAQKIGAKHYLECSAKSGEGVREVFQYATRAALLSRGKGKKSHHCIVL</sequence>
<evidence type="ECO:0000313" key="1">
    <source>
        <dbReference type="EMBL" id="KAH9480056.1"/>
    </source>
</evidence>
<proteinExistence type="predicted"/>
<protein>
    <submittedName>
        <fullName evidence="1">GTP-binding protein rho1</fullName>
    </submittedName>
</protein>
<keyword evidence="2" id="KW-1185">Reference proteome</keyword>
<evidence type="ECO:0000313" key="2">
    <source>
        <dbReference type="Proteomes" id="UP000664032"/>
    </source>
</evidence>
<dbReference type="EMBL" id="JAFIQS020000006">
    <property type="protein sequence ID" value="KAH9480056.1"/>
    <property type="molecule type" value="Genomic_DNA"/>
</dbReference>
<organism evidence="1 2">
    <name type="scientific">Psilocybe cubensis</name>
    <name type="common">Psychedelic mushroom</name>
    <name type="synonym">Stropharia cubensis</name>
    <dbReference type="NCBI Taxonomy" id="181762"/>
    <lineage>
        <taxon>Eukaryota</taxon>
        <taxon>Fungi</taxon>
        <taxon>Dikarya</taxon>
        <taxon>Basidiomycota</taxon>
        <taxon>Agaricomycotina</taxon>
        <taxon>Agaricomycetes</taxon>
        <taxon>Agaricomycetidae</taxon>
        <taxon>Agaricales</taxon>
        <taxon>Agaricineae</taxon>
        <taxon>Strophariaceae</taxon>
        <taxon>Psilocybe</taxon>
    </lineage>
</organism>
<comment type="caution">
    <text evidence="1">The sequence shown here is derived from an EMBL/GenBank/DDBJ whole genome shotgun (WGS) entry which is preliminary data.</text>
</comment>